<organism evidence="1 2">
    <name type="scientific">Musa troglodytarum</name>
    <name type="common">fe'i banana</name>
    <dbReference type="NCBI Taxonomy" id="320322"/>
    <lineage>
        <taxon>Eukaryota</taxon>
        <taxon>Viridiplantae</taxon>
        <taxon>Streptophyta</taxon>
        <taxon>Embryophyta</taxon>
        <taxon>Tracheophyta</taxon>
        <taxon>Spermatophyta</taxon>
        <taxon>Magnoliopsida</taxon>
        <taxon>Liliopsida</taxon>
        <taxon>Zingiberales</taxon>
        <taxon>Musaceae</taxon>
        <taxon>Musa</taxon>
    </lineage>
</organism>
<reference evidence="1" key="1">
    <citation type="submission" date="2022-05" db="EMBL/GenBank/DDBJ databases">
        <title>The Musa troglodytarum L. genome provides insights into the mechanism of non-climacteric behaviour and enrichment of carotenoids.</title>
        <authorList>
            <person name="Wang J."/>
        </authorList>
    </citation>
    <scope>NUCLEOTIDE SEQUENCE</scope>
    <source>
        <tissue evidence="1">Leaf</tissue>
    </source>
</reference>
<evidence type="ECO:0000313" key="1">
    <source>
        <dbReference type="EMBL" id="URD99027.1"/>
    </source>
</evidence>
<dbReference type="AlphaFoldDB" id="A0A9E7FS72"/>
<protein>
    <submittedName>
        <fullName evidence="1">Uncharacterized protein</fullName>
    </submittedName>
</protein>
<keyword evidence="2" id="KW-1185">Reference proteome</keyword>
<name>A0A9E7FS72_9LILI</name>
<evidence type="ECO:0000313" key="2">
    <source>
        <dbReference type="Proteomes" id="UP001055439"/>
    </source>
</evidence>
<accession>A0A9E7FS72</accession>
<gene>
    <name evidence="1" type="ORF">MUK42_37496</name>
</gene>
<dbReference type="OrthoDB" id="10392773at2759"/>
<sequence>MSSFAVLVSPSEEGFRLIDLSTSTASDVDQSLHAGNDKEEANRILDADRDLDVSSNEAELNGGLDSLNHVIEPATEENMEKETTEGLTEMGNASEHVKEDIPAGFESRRREIQSVVSEHIDEYDSSEEYDSDVKVIGSGPEYKEPKIYINSKDQNGEVSEIVHENCCHDFVGELEAADNQGDDMNLQFTMNMEADSLGGRDEWVFLFIIISLFLPIPPCWSSAKIYVTVWQKQLEMNEQLFGKSYRLSSYVA</sequence>
<dbReference type="EMBL" id="CP097506">
    <property type="protein sequence ID" value="URD99027.1"/>
    <property type="molecule type" value="Genomic_DNA"/>
</dbReference>
<proteinExistence type="predicted"/>
<dbReference type="Proteomes" id="UP001055439">
    <property type="component" value="Chromosome 4"/>
</dbReference>